<dbReference type="PANTHER" id="PTHR11669:SF8">
    <property type="entry name" value="DNA POLYMERASE III SUBUNIT DELTA"/>
    <property type="match status" value="1"/>
</dbReference>
<dbReference type="InterPro" id="IPR027417">
    <property type="entry name" value="P-loop_NTPase"/>
</dbReference>
<comment type="caution">
    <text evidence="1">The sequence shown here is derived from an EMBL/GenBank/DDBJ whole genome shotgun (WGS) entry which is preliminary data.</text>
</comment>
<name>A0A1F8F4K3_9BACT</name>
<accession>A0A1F8F4K3</accession>
<dbReference type="GO" id="GO:0006261">
    <property type="term" value="P:DNA-templated DNA replication"/>
    <property type="evidence" value="ECO:0007669"/>
    <property type="project" value="TreeGrafter"/>
</dbReference>
<reference evidence="1 2" key="1">
    <citation type="journal article" date="2016" name="Nat. Commun.">
        <title>Thousands of microbial genomes shed light on interconnected biogeochemical processes in an aquifer system.</title>
        <authorList>
            <person name="Anantharaman K."/>
            <person name="Brown C.T."/>
            <person name="Hug L.A."/>
            <person name="Sharon I."/>
            <person name="Castelle C.J."/>
            <person name="Probst A.J."/>
            <person name="Thomas B.C."/>
            <person name="Singh A."/>
            <person name="Wilkins M.J."/>
            <person name="Karaoz U."/>
            <person name="Brodie E.L."/>
            <person name="Williams K.H."/>
            <person name="Hubbard S.S."/>
            <person name="Banfield J.F."/>
        </authorList>
    </citation>
    <scope>NUCLEOTIDE SEQUENCE [LARGE SCALE GENOMIC DNA]</scope>
</reference>
<dbReference type="Pfam" id="PF13177">
    <property type="entry name" value="DNA_pol3_delta2"/>
    <property type="match status" value="1"/>
</dbReference>
<dbReference type="PANTHER" id="PTHR11669">
    <property type="entry name" value="REPLICATION FACTOR C / DNA POLYMERASE III GAMMA-TAU SUBUNIT"/>
    <property type="match status" value="1"/>
</dbReference>
<protein>
    <recommendedName>
        <fullName evidence="3">DNA polymerase III subunit delta</fullName>
    </recommendedName>
</protein>
<dbReference type="Proteomes" id="UP000178023">
    <property type="component" value="Unassembled WGS sequence"/>
</dbReference>
<evidence type="ECO:0000313" key="1">
    <source>
        <dbReference type="EMBL" id="OGN07540.1"/>
    </source>
</evidence>
<evidence type="ECO:0008006" key="3">
    <source>
        <dbReference type="Google" id="ProtNLM"/>
    </source>
</evidence>
<dbReference type="Gene3D" id="3.40.50.300">
    <property type="entry name" value="P-loop containing nucleotide triphosphate hydrolases"/>
    <property type="match status" value="1"/>
</dbReference>
<dbReference type="AlphaFoldDB" id="A0A1F8F4K3"/>
<sequence>MSNIVGFDKQKKYFKALLDGGALSHAYLFHGPEMAGKRSFVLELCGKVNGRCFSANDPDIKFISAPDAEIPISAIRELKSFFSLRPYYGPYKFAVIDDAEKLNTESSNALLKVLEEPPKFGIIFLITSKPQMLLPTILSRCEAVRCLPQGDTEILEYLGDRRINGEDRALLVELAGGRLGWVVRTLENGNLPEIKKTIEEFRKVARQGIPEKMEYAKKLSENENRQEIFIDLLNWLYAQHKKGKSAPHALRGLLKLQNILSKSEFNPRLAIENFLLHI</sequence>
<gene>
    <name evidence="1" type="ORF">A2750_01220</name>
</gene>
<proteinExistence type="predicted"/>
<dbReference type="EMBL" id="MGJL01000024">
    <property type="protein sequence ID" value="OGN07540.1"/>
    <property type="molecule type" value="Genomic_DNA"/>
</dbReference>
<dbReference type="SUPFAM" id="SSF52540">
    <property type="entry name" value="P-loop containing nucleoside triphosphate hydrolases"/>
    <property type="match status" value="1"/>
</dbReference>
<organism evidence="1 2">
    <name type="scientific">Candidatus Yanofskybacteria bacterium RIFCSPHIGHO2_01_FULL_45_42</name>
    <dbReference type="NCBI Taxonomy" id="1802671"/>
    <lineage>
        <taxon>Bacteria</taxon>
        <taxon>Candidatus Yanofskyibacteriota</taxon>
    </lineage>
</organism>
<dbReference type="InterPro" id="IPR050238">
    <property type="entry name" value="DNA_Rep/Repair_Clamp_Loader"/>
</dbReference>
<evidence type="ECO:0000313" key="2">
    <source>
        <dbReference type="Proteomes" id="UP000178023"/>
    </source>
</evidence>